<gene>
    <name evidence="1" type="ORF">NUW58_g10210</name>
</gene>
<keyword evidence="2" id="KW-1185">Reference proteome</keyword>
<protein>
    <submittedName>
        <fullName evidence="1">Uncharacterized protein</fullName>
    </submittedName>
</protein>
<evidence type="ECO:0000313" key="1">
    <source>
        <dbReference type="EMBL" id="KAJ2968491.1"/>
    </source>
</evidence>
<organism evidence="1 2">
    <name type="scientific">Xylaria curta</name>
    <dbReference type="NCBI Taxonomy" id="42375"/>
    <lineage>
        <taxon>Eukaryota</taxon>
        <taxon>Fungi</taxon>
        <taxon>Dikarya</taxon>
        <taxon>Ascomycota</taxon>
        <taxon>Pezizomycotina</taxon>
        <taxon>Sordariomycetes</taxon>
        <taxon>Xylariomycetidae</taxon>
        <taxon>Xylariales</taxon>
        <taxon>Xylariaceae</taxon>
        <taxon>Xylaria</taxon>
    </lineage>
</organism>
<name>A0ACC1MPD6_9PEZI</name>
<dbReference type="EMBL" id="JAPDGR010004312">
    <property type="protein sequence ID" value="KAJ2968491.1"/>
    <property type="molecule type" value="Genomic_DNA"/>
</dbReference>
<accession>A0ACC1MPD6</accession>
<comment type="caution">
    <text evidence="1">The sequence shown here is derived from an EMBL/GenBank/DDBJ whole genome shotgun (WGS) entry which is preliminary data.</text>
</comment>
<dbReference type="Proteomes" id="UP001143856">
    <property type="component" value="Unassembled WGS sequence"/>
</dbReference>
<sequence length="313" mass="33737">MRIATVAILAGSVALGKALDPSWSFASTTTITDEATLWYTVSVPFLTTVTTDVSGGADTITITKVFISIGTEPPNTILPTASTSDSATPYGDSISSTSFGPDGEVHFPPMPTKDLLGHLEYYRQPGITEDSDVLPSDSSTIASDGGDVTAYTASEDGTGTATDTTTAEQTTDSGSFAIPSRFIPTRPAIERSTTKHPSTPMRTSVQYDTRRFSRKYSTSLTAGFTGHTTTTSVASSGVDFNTGTYDETSGVSFTTDTFNHDYIRRDIQQRNHPRNHSSNNRYQHHVNHSNSTDNCNIHTSEVHELVHSDCLRL</sequence>
<evidence type="ECO:0000313" key="2">
    <source>
        <dbReference type="Proteomes" id="UP001143856"/>
    </source>
</evidence>
<proteinExistence type="predicted"/>
<reference evidence="1" key="1">
    <citation type="submission" date="2022-10" db="EMBL/GenBank/DDBJ databases">
        <title>Genome Sequence of Xylaria curta.</title>
        <authorList>
            <person name="Buettner E."/>
        </authorList>
    </citation>
    <scope>NUCLEOTIDE SEQUENCE</scope>
    <source>
        <strain evidence="1">Babe10</strain>
    </source>
</reference>